<accession>A0A427A5M8</accession>
<sequence>MVGSHEPKDWLSGSRGYGPQASCTLELRFMRSAHAQIHASTCRMSSSGSSSVGIVPSTSLKGTRSEGPEASVSWSSSSRIPSPTDAKSLRDLEVMKSCHDVVSVINEGFLGSIRECYSIPEEYALRALLPEQRPYNPGSSEISISIDALEVGLRLP</sequence>
<dbReference type="EMBL" id="AMZH03003673">
    <property type="protein sequence ID" value="RRT71566.1"/>
    <property type="molecule type" value="Genomic_DNA"/>
</dbReference>
<feature type="compositionally biased region" description="Low complexity" evidence="1">
    <location>
        <begin position="45"/>
        <end position="59"/>
    </location>
</feature>
<proteinExistence type="predicted"/>
<organism evidence="2 3">
    <name type="scientific">Ensete ventricosum</name>
    <name type="common">Abyssinian banana</name>
    <name type="synonym">Musa ensete</name>
    <dbReference type="NCBI Taxonomy" id="4639"/>
    <lineage>
        <taxon>Eukaryota</taxon>
        <taxon>Viridiplantae</taxon>
        <taxon>Streptophyta</taxon>
        <taxon>Embryophyta</taxon>
        <taxon>Tracheophyta</taxon>
        <taxon>Spermatophyta</taxon>
        <taxon>Magnoliopsida</taxon>
        <taxon>Liliopsida</taxon>
        <taxon>Zingiberales</taxon>
        <taxon>Musaceae</taxon>
        <taxon>Ensete</taxon>
    </lineage>
</organism>
<comment type="caution">
    <text evidence="2">The sequence shown here is derived from an EMBL/GenBank/DDBJ whole genome shotgun (WGS) entry which is preliminary data.</text>
</comment>
<dbReference type="Proteomes" id="UP000287651">
    <property type="component" value="Unassembled WGS sequence"/>
</dbReference>
<dbReference type="AlphaFoldDB" id="A0A427A5M8"/>
<evidence type="ECO:0000313" key="3">
    <source>
        <dbReference type="Proteomes" id="UP000287651"/>
    </source>
</evidence>
<name>A0A427A5M8_ENSVE</name>
<reference evidence="2 3" key="1">
    <citation type="journal article" date="2014" name="Agronomy (Basel)">
        <title>A Draft Genome Sequence for Ensete ventricosum, the Drought-Tolerant Tree Against Hunger.</title>
        <authorList>
            <person name="Harrison J."/>
            <person name="Moore K.A."/>
            <person name="Paszkiewicz K."/>
            <person name="Jones T."/>
            <person name="Grant M."/>
            <person name="Ambacheew D."/>
            <person name="Muzemil S."/>
            <person name="Studholme D.J."/>
        </authorList>
    </citation>
    <scope>NUCLEOTIDE SEQUENCE [LARGE SCALE GENOMIC DNA]</scope>
</reference>
<feature type="compositionally biased region" description="Low complexity" evidence="1">
    <location>
        <begin position="68"/>
        <end position="83"/>
    </location>
</feature>
<protein>
    <submittedName>
        <fullName evidence="2">Uncharacterized protein</fullName>
    </submittedName>
</protein>
<evidence type="ECO:0000256" key="1">
    <source>
        <dbReference type="SAM" id="MobiDB-lite"/>
    </source>
</evidence>
<feature type="region of interest" description="Disordered" evidence="1">
    <location>
        <begin position="44"/>
        <end position="85"/>
    </location>
</feature>
<gene>
    <name evidence="2" type="ORF">B296_00013343</name>
</gene>
<evidence type="ECO:0000313" key="2">
    <source>
        <dbReference type="EMBL" id="RRT71566.1"/>
    </source>
</evidence>